<keyword evidence="3" id="KW-0539">Nucleus</keyword>
<evidence type="ECO:0000256" key="2">
    <source>
        <dbReference type="ARBA" id="ARBA00022448"/>
    </source>
</evidence>
<dbReference type="Proteomes" id="UP000187209">
    <property type="component" value="Unassembled WGS sequence"/>
</dbReference>
<dbReference type="Pfam" id="PF03810">
    <property type="entry name" value="IBN_N"/>
    <property type="match status" value="1"/>
</dbReference>
<accession>A0A1R2CL54</accession>
<dbReference type="InterPro" id="IPR011989">
    <property type="entry name" value="ARM-like"/>
</dbReference>
<dbReference type="PANTHER" id="PTHR10997">
    <property type="entry name" value="IMPORTIN-7, 8, 11"/>
    <property type="match status" value="1"/>
</dbReference>
<dbReference type="AlphaFoldDB" id="A0A1R2CL54"/>
<dbReference type="GO" id="GO:0006606">
    <property type="term" value="P:protein import into nucleus"/>
    <property type="evidence" value="ECO:0007669"/>
    <property type="project" value="TreeGrafter"/>
</dbReference>
<proteinExistence type="predicted"/>
<organism evidence="5 6">
    <name type="scientific">Stentor coeruleus</name>
    <dbReference type="NCBI Taxonomy" id="5963"/>
    <lineage>
        <taxon>Eukaryota</taxon>
        <taxon>Sar</taxon>
        <taxon>Alveolata</taxon>
        <taxon>Ciliophora</taxon>
        <taxon>Postciliodesmatophora</taxon>
        <taxon>Heterotrichea</taxon>
        <taxon>Heterotrichida</taxon>
        <taxon>Stentoridae</taxon>
        <taxon>Stentor</taxon>
    </lineage>
</organism>
<protein>
    <recommendedName>
        <fullName evidence="4">Importin N-terminal domain-containing protein</fullName>
    </recommendedName>
</protein>
<dbReference type="InterPro" id="IPR001494">
    <property type="entry name" value="Importin-beta_N"/>
</dbReference>
<dbReference type="PROSITE" id="PS50166">
    <property type="entry name" value="IMPORTIN_B_NT"/>
    <property type="match status" value="1"/>
</dbReference>
<evidence type="ECO:0000256" key="3">
    <source>
        <dbReference type="ARBA" id="ARBA00023242"/>
    </source>
</evidence>
<evidence type="ECO:0000313" key="5">
    <source>
        <dbReference type="EMBL" id="OMJ89680.1"/>
    </source>
</evidence>
<sequence length="661" mass="76374">MGFYIASSAIEANIFIIVMENALLNVLSSDSLIRVPAEQSLKASEESPGFLLELFRIYNDNPNYTLKLCALILAKSVIIRQWHIVGRDGKITPVPDEEKIKIKDFLYEKVLINREPHQKLLQQLVLCIESVSKFHFYDQWQNLLQYFPNKLNNLEFLDIYLLKVLVKTQIRRRTKLRQFKEWITGLYPGLKSACVLYENNIDLLKIILKCLTVIHDTEMIHSLLIKAKNYLSVRGGEENVRVLLKGLNLIENTAPEVFSGLILHAFIEVNCILLEELDVRKHDHLVLIRQAVYNIRQILGSNDDAVSIIESLSPSLLKKCFDAYKSEDYWEKWVNNEFIELFEVKRISESKYFNKLLPNLIQSYPLLLQEFEKLIQSLDTLDFPTLHSTLYIFSLLPKGLTSITNCNITLEILLKSISGLSFEGFQQKVIFRDILVLIKKWLKTTQNFSIAFSTILSIKSSKNSDIFLIYSSILTIKELLSYPVPEDVPIQILQAYGNDFIILLSSCSDPNIIWNLVSFFSALVSKCPSKKVPELLQIFTFFVLDKLWSSKIEIIVIAITEMLGKLLRIYADESSVIEAVGKFLKIQLKEKCSERVEFLWLLFIQTIEVEETIIVDGLLVYFKGLFERNKSLAVKILEEYKRLYQALDKNPENIAEIIRKS</sequence>
<dbReference type="InterPro" id="IPR016024">
    <property type="entry name" value="ARM-type_fold"/>
</dbReference>
<dbReference type="SUPFAM" id="SSF48371">
    <property type="entry name" value="ARM repeat"/>
    <property type="match status" value="1"/>
</dbReference>
<evidence type="ECO:0000313" key="6">
    <source>
        <dbReference type="Proteomes" id="UP000187209"/>
    </source>
</evidence>
<dbReference type="Gene3D" id="1.25.10.10">
    <property type="entry name" value="Leucine-rich Repeat Variant"/>
    <property type="match status" value="1"/>
</dbReference>
<comment type="subcellular location">
    <subcellularLocation>
        <location evidence="1">Nucleus</location>
    </subcellularLocation>
</comment>
<dbReference type="EMBL" id="MPUH01000120">
    <property type="protein sequence ID" value="OMJ89680.1"/>
    <property type="molecule type" value="Genomic_DNA"/>
</dbReference>
<reference evidence="5 6" key="1">
    <citation type="submission" date="2016-11" db="EMBL/GenBank/DDBJ databases">
        <title>The macronuclear genome of Stentor coeruleus: a giant cell with tiny introns.</title>
        <authorList>
            <person name="Slabodnick M."/>
            <person name="Ruby J.G."/>
            <person name="Reiff S.B."/>
            <person name="Swart E.C."/>
            <person name="Gosai S."/>
            <person name="Prabakaran S."/>
            <person name="Witkowska E."/>
            <person name="Larue G.E."/>
            <person name="Fisher S."/>
            <person name="Freeman R.M."/>
            <person name="Gunawardena J."/>
            <person name="Chu W."/>
            <person name="Stover N.A."/>
            <person name="Gregory B.D."/>
            <person name="Nowacki M."/>
            <person name="Derisi J."/>
            <person name="Roy S.W."/>
            <person name="Marshall W.F."/>
            <person name="Sood P."/>
        </authorList>
    </citation>
    <scope>NUCLEOTIDE SEQUENCE [LARGE SCALE GENOMIC DNA]</scope>
    <source>
        <strain evidence="5">WM001</strain>
    </source>
</reference>
<evidence type="ECO:0000256" key="1">
    <source>
        <dbReference type="ARBA" id="ARBA00004123"/>
    </source>
</evidence>
<dbReference type="OrthoDB" id="361693at2759"/>
<evidence type="ECO:0000259" key="4">
    <source>
        <dbReference type="PROSITE" id="PS50166"/>
    </source>
</evidence>
<dbReference type="GO" id="GO:0005829">
    <property type="term" value="C:cytosol"/>
    <property type="evidence" value="ECO:0007669"/>
    <property type="project" value="TreeGrafter"/>
</dbReference>
<keyword evidence="6" id="KW-1185">Reference proteome</keyword>
<feature type="domain" description="Importin N-terminal" evidence="4">
    <location>
        <begin position="37"/>
        <end position="112"/>
    </location>
</feature>
<dbReference type="GO" id="GO:0031267">
    <property type="term" value="F:small GTPase binding"/>
    <property type="evidence" value="ECO:0007669"/>
    <property type="project" value="InterPro"/>
</dbReference>
<dbReference type="GO" id="GO:0005635">
    <property type="term" value="C:nuclear envelope"/>
    <property type="evidence" value="ECO:0007669"/>
    <property type="project" value="TreeGrafter"/>
</dbReference>
<name>A0A1R2CL54_9CILI</name>
<comment type="caution">
    <text evidence="5">The sequence shown here is derived from an EMBL/GenBank/DDBJ whole genome shotgun (WGS) entry which is preliminary data.</text>
</comment>
<gene>
    <name evidence="5" type="ORF">SteCoe_8132</name>
</gene>
<keyword evidence="2" id="KW-0813">Transport</keyword>